<evidence type="ECO:0008006" key="3">
    <source>
        <dbReference type="Google" id="ProtNLM"/>
    </source>
</evidence>
<dbReference type="RefSeq" id="WP_219038620.1">
    <property type="nucleotide sequence ID" value="NZ_JAHWDF010000001.1"/>
</dbReference>
<keyword evidence="2" id="KW-1185">Reference proteome</keyword>
<comment type="caution">
    <text evidence="1">The sequence shown here is derived from an EMBL/GenBank/DDBJ whole genome shotgun (WGS) entry which is preliminary data.</text>
</comment>
<dbReference type="Proteomes" id="UP000719267">
    <property type="component" value="Unassembled WGS sequence"/>
</dbReference>
<evidence type="ECO:0000313" key="1">
    <source>
        <dbReference type="EMBL" id="MBW2960332.1"/>
    </source>
</evidence>
<name>A0ABS6VYJ4_9FLAO</name>
<sequence length="216" mass="25379">MQAAFDYYNLYVSDSPFKIKRVVATHYYIQILPQEKELVLLGSLDKSDLENIPVLHDFPLDYEVLQEGDYYVEPTSEDDLYHPIFTVIPVDYQLPQSLPYEVIDPVYYPEDEEEYDVETVALFFAGWEEDLRADEIELTKETLPRYLNESRQQQQAARLFGKRYTPKGRIRVENTNTNMPEDLMKVKVSTGRGIWWRYTYTDNSGNFTASKNIEAK</sequence>
<organism evidence="1 2">
    <name type="scientific">Mesonia aestuariivivens</name>
    <dbReference type="NCBI Taxonomy" id="2796128"/>
    <lineage>
        <taxon>Bacteria</taxon>
        <taxon>Pseudomonadati</taxon>
        <taxon>Bacteroidota</taxon>
        <taxon>Flavobacteriia</taxon>
        <taxon>Flavobacteriales</taxon>
        <taxon>Flavobacteriaceae</taxon>
        <taxon>Mesonia</taxon>
    </lineage>
</organism>
<evidence type="ECO:0000313" key="2">
    <source>
        <dbReference type="Proteomes" id="UP000719267"/>
    </source>
</evidence>
<accession>A0ABS6VYJ4</accession>
<reference evidence="1 2" key="1">
    <citation type="submission" date="2021-07" db="EMBL/GenBank/DDBJ databases">
        <title>Mesonia aestuariivivens sp. nov., isolated from a tidal flat.</title>
        <authorList>
            <person name="Kim Y.-O."/>
            <person name="Yoon J.-H."/>
        </authorList>
    </citation>
    <scope>NUCLEOTIDE SEQUENCE [LARGE SCALE GENOMIC DNA]</scope>
    <source>
        <strain evidence="1 2">JHPTF-M18</strain>
    </source>
</reference>
<gene>
    <name evidence="1" type="ORF">KW502_00780</name>
</gene>
<dbReference type="EMBL" id="JAHWDF010000001">
    <property type="protein sequence ID" value="MBW2960332.1"/>
    <property type="molecule type" value="Genomic_DNA"/>
</dbReference>
<proteinExistence type="predicted"/>
<protein>
    <recommendedName>
        <fullName evidence="3">GWxTD domain-containing protein</fullName>
    </recommendedName>
</protein>